<gene>
    <name evidence="6" type="ORF">QWZ16_09520</name>
</gene>
<dbReference type="CDD" id="cd00082">
    <property type="entry name" value="HisKA"/>
    <property type="match status" value="1"/>
</dbReference>
<evidence type="ECO:0000256" key="1">
    <source>
        <dbReference type="ARBA" id="ARBA00000085"/>
    </source>
</evidence>
<keyword evidence="6" id="KW-0067">ATP-binding</keyword>
<dbReference type="Gene3D" id="1.10.287.130">
    <property type="match status" value="1"/>
</dbReference>
<feature type="coiled-coil region" evidence="4">
    <location>
        <begin position="137"/>
        <end position="164"/>
    </location>
</feature>
<comment type="caution">
    <text evidence="6">The sequence shown here is derived from an EMBL/GenBank/DDBJ whole genome shotgun (WGS) entry which is preliminary data.</text>
</comment>
<dbReference type="PROSITE" id="PS50109">
    <property type="entry name" value="HIS_KIN"/>
    <property type="match status" value="1"/>
</dbReference>
<accession>A0ABT8BUY7</accession>
<name>A0ABT8BUY7_9VIBR</name>
<evidence type="ECO:0000313" key="7">
    <source>
        <dbReference type="Proteomes" id="UP001238540"/>
    </source>
</evidence>
<dbReference type="Proteomes" id="UP001238540">
    <property type="component" value="Unassembled WGS sequence"/>
</dbReference>
<dbReference type="InterPro" id="IPR004358">
    <property type="entry name" value="Sig_transdc_His_kin-like_C"/>
</dbReference>
<keyword evidence="7" id="KW-1185">Reference proteome</keyword>
<dbReference type="PANTHER" id="PTHR43065:SF50">
    <property type="entry name" value="HISTIDINE KINASE"/>
    <property type="match status" value="1"/>
</dbReference>
<reference evidence="7" key="1">
    <citation type="journal article" date="2019" name="Int. J. Syst. Evol. Microbiol.">
        <title>The Global Catalogue of Microorganisms (GCM) 10K type strain sequencing project: providing services to taxonomists for standard genome sequencing and annotation.</title>
        <authorList>
            <consortium name="The Broad Institute Genomics Platform"/>
            <consortium name="The Broad Institute Genome Sequencing Center for Infectious Disease"/>
            <person name="Wu L."/>
            <person name="Ma J."/>
        </authorList>
    </citation>
    <scope>NUCLEOTIDE SEQUENCE [LARGE SCALE GENOMIC DNA]</scope>
    <source>
        <strain evidence="7">CECT 7398</strain>
    </source>
</reference>
<dbReference type="SMART" id="SM00388">
    <property type="entry name" value="HisKA"/>
    <property type="match status" value="1"/>
</dbReference>
<feature type="domain" description="Histidine kinase" evidence="5">
    <location>
        <begin position="180"/>
        <end position="425"/>
    </location>
</feature>
<comment type="catalytic activity">
    <reaction evidence="1">
        <text>ATP + protein L-histidine = ADP + protein N-phospho-L-histidine.</text>
        <dbReference type="EC" id="2.7.13.3"/>
    </reaction>
</comment>
<dbReference type="RefSeq" id="WP_076587764.1">
    <property type="nucleotide sequence ID" value="NZ_JABEYA020000017.1"/>
</dbReference>
<evidence type="ECO:0000313" key="6">
    <source>
        <dbReference type="EMBL" id="MDN3609937.1"/>
    </source>
</evidence>
<dbReference type="Gene3D" id="3.30.450.20">
    <property type="entry name" value="PAS domain"/>
    <property type="match status" value="1"/>
</dbReference>
<dbReference type="GO" id="GO:0005524">
    <property type="term" value="F:ATP binding"/>
    <property type="evidence" value="ECO:0007669"/>
    <property type="project" value="UniProtKB-KW"/>
</dbReference>
<sequence>MKAKLALSDLLNQLSVAVCIVRKDYLIVMANSYFQTRSGMAKTSLVGQSVLSVFSQCSSLLKRKIDTAFVIESPSFSSWEQVPHVFPFQSSRQVSGQEEEMFQDIEFIPIHSQDGSLDHVCICVYDLTAQACQQTELTALSKRLHREQNELKEVLVNLKSAQSQLLQSEKMASIGQLSAGIAHEINNPLGFITSNIQTLDDYFRKISDAMTTLNSAIDQSGNDDLIAQKKTLLEKSQLTYVLEDVSDLISESLEGSSRVMAIVKNLKEFSHADDSEWLYSDIREGLDSTLRIINNEIKYTSKVEIDYDPEIPSVYCQPMQLNQVFLNLLVNASQAIEDSGVIHVSVKPFENEQIQVKIRDNGSGIPEENLASIFEPFFTTKPVGDGTGLGLSVSYGIINAHNGLIEVESELGVGTTFTITLPINKTTSDEVEAVN</sequence>
<dbReference type="InterPro" id="IPR036097">
    <property type="entry name" value="HisK_dim/P_sf"/>
</dbReference>
<dbReference type="InterPro" id="IPR003661">
    <property type="entry name" value="HisK_dim/P_dom"/>
</dbReference>
<keyword evidence="6" id="KW-0547">Nucleotide-binding</keyword>
<protein>
    <recommendedName>
        <fullName evidence="2">histidine kinase</fullName>
        <ecNumber evidence="2">2.7.13.3</ecNumber>
    </recommendedName>
</protein>
<dbReference type="InterPro" id="IPR005467">
    <property type="entry name" value="His_kinase_dom"/>
</dbReference>
<dbReference type="EC" id="2.7.13.3" evidence="2"/>
<proteinExistence type="predicted"/>
<evidence type="ECO:0000256" key="3">
    <source>
        <dbReference type="ARBA" id="ARBA00022553"/>
    </source>
</evidence>
<evidence type="ECO:0000259" key="5">
    <source>
        <dbReference type="PROSITE" id="PS50109"/>
    </source>
</evidence>
<dbReference type="Gene3D" id="3.30.565.10">
    <property type="entry name" value="Histidine kinase-like ATPase, C-terminal domain"/>
    <property type="match status" value="1"/>
</dbReference>
<keyword evidence="3" id="KW-0597">Phosphoprotein</keyword>
<dbReference type="SMART" id="SM00387">
    <property type="entry name" value="HATPase_c"/>
    <property type="match status" value="1"/>
</dbReference>
<keyword evidence="4" id="KW-0175">Coiled coil</keyword>
<dbReference type="Pfam" id="PF02518">
    <property type="entry name" value="HATPase_c"/>
    <property type="match status" value="1"/>
</dbReference>
<evidence type="ECO:0000256" key="4">
    <source>
        <dbReference type="SAM" id="Coils"/>
    </source>
</evidence>
<dbReference type="PRINTS" id="PR00344">
    <property type="entry name" value="BCTRLSENSOR"/>
</dbReference>
<evidence type="ECO:0000256" key="2">
    <source>
        <dbReference type="ARBA" id="ARBA00012438"/>
    </source>
</evidence>
<dbReference type="PANTHER" id="PTHR43065">
    <property type="entry name" value="SENSOR HISTIDINE KINASE"/>
    <property type="match status" value="1"/>
</dbReference>
<dbReference type="SUPFAM" id="SSF47384">
    <property type="entry name" value="Homodimeric domain of signal transducing histidine kinase"/>
    <property type="match status" value="1"/>
</dbReference>
<dbReference type="InterPro" id="IPR003594">
    <property type="entry name" value="HATPase_dom"/>
</dbReference>
<dbReference type="EMBL" id="JAUFQC010000001">
    <property type="protein sequence ID" value="MDN3609937.1"/>
    <property type="molecule type" value="Genomic_DNA"/>
</dbReference>
<organism evidence="6 7">
    <name type="scientific">Vibrio ostreicida</name>
    <dbReference type="NCBI Taxonomy" id="526588"/>
    <lineage>
        <taxon>Bacteria</taxon>
        <taxon>Pseudomonadati</taxon>
        <taxon>Pseudomonadota</taxon>
        <taxon>Gammaproteobacteria</taxon>
        <taxon>Vibrionales</taxon>
        <taxon>Vibrionaceae</taxon>
        <taxon>Vibrio</taxon>
    </lineage>
</organism>
<dbReference type="SUPFAM" id="SSF55874">
    <property type="entry name" value="ATPase domain of HSP90 chaperone/DNA topoisomerase II/histidine kinase"/>
    <property type="match status" value="1"/>
</dbReference>
<dbReference type="InterPro" id="IPR036890">
    <property type="entry name" value="HATPase_C_sf"/>
</dbReference>